<feature type="repeat" description="TPR" evidence="9">
    <location>
        <begin position="355"/>
        <end position="388"/>
    </location>
</feature>
<feature type="compositionally biased region" description="Acidic residues" evidence="10">
    <location>
        <begin position="657"/>
        <end position="668"/>
    </location>
</feature>
<evidence type="ECO:0000313" key="12">
    <source>
        <dbReference type="Proteomes" id="UP000288216"/>
    </source>
</evidence>
<keyword evidence="2" id="KW-0963">Cytoplasm</keyword>
<dbReference type="OrthoDB" id="10268002at2759"/>
<dbReference type="AlphaFoldDB" id="A0A401PDC6"/>
<keyword evidence="5" id="KW-0206">Cytoskeleton</keyword>
<sequence length="769" mass="85972">MAAPGSGLTQAAHRKRRDLLLAAPACLTCCPALQLEPRNRNCLVARSRCYLAIGNTTLALKDAEASQLGSKEFYKGLYRKAETLYAKGEFELALMFYHRGHKLRPDDHNFRLGIQKAREAIDNSVGSPSSVKLDTKGDLSLFYRREEKVLPKTKSQLRRLKLNLKQQSLKTEQDEPKTSKTVRVLLGELYGDKEYLEKLLLDKELIKTTTDSGGNIQGLIMSGITFLDTRTEFWRQQKPIFAREREQRIKAQSWKSHRKQAESEQTTFILERMEEIDMLLADGFAEQCKNKAMELVQIVKGWSQREVPNKAEFLGNLYNTIGLAQVELGEFEDALASHQKDLQIARKHDNLEAKSRALDNIGRVYARIGEFAKAVEAWSEKEPLTKTHLERTWLFHEIGRCHLELGNNVEARDYGLKALASAQKTGDEEWKMNANVLVAQAELKENKLQTAVTFFEQALGKAKMLNDEPAQEAISNALKDSKNQIALAEKVKLEETEELQEKQKTRRLRPFATDEVTTQHVEDLTESALRLKGSEQAGEALEGDESCSEGPTVAGDGTKPEKPEDISETDDAIQVDEQLPEDTENERVTLEDANQGDEQLPENTENEGVTSEDANQGDEELPENTVNEGVTSEDANQGDEQLPENTENEGVTSEDANQGDDELPENTENEGVKSEDANQGDEELPENTENEGVTSEDANQVEEELPENIENEGVMSEETKTQGEDTEAAVEEAVTEKETADETEAEKGETAEVIENGETAEEVATPKNE</sequence>
<evidence type="ECO:0000256" key="2">
    <source>
        <dbReference type="ARBA" id="ARBA00022490"/>
    </source>
</evidence>
<evidence type="ECO:0000256" key="5">
    <source>
        <dbReference type="ARBA" id="ARBA00023212"/>
    </source>
</evidence>
<evidence type="ECO:0000256" key="7">
    <source>
        <dbReference type="ARBA" id="ARBA00034139"/>
    </source>
</evidence>
<evidence type="ECO:0000256" key="8">
    <source>
        <dbReference type="ARBA" id="ARBA00034143"/>
    </source>
</evidence>
<keyword evidence="6" id="KW-0966">Cell projection</keyword>
<evidence type="ECO:0000256" key="1">
    <source>
        <dbReference type="ARBA" id="ARBA00004430"/>
    </source>
</evidence>
<protein>
    <recommendedName>
        <fullName evidence="7">Outer dynein arm-docking complex subunit 4</fullName>
    </recommendedName>
    <alternativeName>
        <fullName evidence="8">Tetratricopeptide repeat protein 25</fullName>
    </alternativeName>
</protein>
<dbReference type="SMART" id="SM00028">
    <property type="entry name" value="TPR"/>
    <property type="match status" value="5"/>
</dbReference>
<evidence type="ECO:0000256" key="10">
    <source>
        <dbReference type="SAM" id="MobiDB-lite"/>
    </source>
</evidence>
<evidence type="ECO:0000256" key="9">
    <source>
        <dbReference type="PROSITE-ProRule" id="PRU00339"/>
    </source>
</evidence>
<feature type="region of interest" description="Disordered" evidence="10">
    <location>
        <begin position="496"/>
        <end position="521"/>
    </location>
</feature>
<dbReference type="Gene3D" id="1.25.40.10">
    <property type="entry name" value="Tetratricopeptide repeat domain"/>
    <property type="match status" value="2"/>
</dbReference>
<dbReference type="InterPro" id="IPR040111">
    <property type="entry name" value="ODAD4"/>
</dbReference>
<comment type="subcellular location">
    <subcellularLocation>
        <location evidence="1">Cytoplasm</location>
        <location evidence="1">Cytoskeleton</location>
        <location evidence="1">Cilium axoneme</location>
    </subcellularLocation>
</comment>
<dbReference type="STRING" id="75743.A0A401PDC6"/>
<dbReference type="SUPFAM" id="SSF48452">
    <property type="entry name" value="TPR-like"/>
    <property type="match status" value="2"/>
</dbReference>
<dbReference type="InterPro" id="IPR011990">
    <property type="entry name" value="TPR-like_helical_dom_sf"/>
</dbReference>
<feature type="compositionally biased region" description="Basic and acidic residues" evidence="10">
    <location>
        <begin position="734"/>
        <end position="750"/>
    </location>
</feature>
<dbReference type="GO" id="GO:0005930">
    <property type="term" value="C:axoneme"/>
    <property type="evidence" value="ECO:0007669"/>
    <property type="project" value="UniProtKB-SubCell"/>
</dbReference>
<comment type="caution">
    <text evidence="11">The sequence shown here is derived from an EMBL/GenBank/DDBJ whole genome shotgun (WGS) entry which is preliminary data.</text>
</comment>
<feature type="compositionally biased region" description="Acidic residues" evidence="10">
    <location>
        <begin position="566"/>
        <end position="584"/>
    </location>
</feature>
<gene>
    <name evidence="11" type="ORF">scyTo_0005847</name>
</gene>
<dbReference type="EMBL" id="BFAA01001886">
    <property type="protein sequence ID" value="GCB71121.1"/>
    <property type="molecule type" value="Genomic_DNA"/>
</dbReference>
<evidence type="ECO:0000256" key="6">
    <source>
        <dbReference type="ARBA" id="ARBA00023273"/>
    </source>
</evidence>
<evidence type="ECO:0000256" key="3">
    <source>
        <dbReference type="ARBA" id="ARBA00022737"/>
    </source>
</evidence>
<feature type="region of interest" description="Disordered" evidence="10">
    <location>
        <begin position="535"/>
        <end position="769"/>
    </location>
</feature>
<feature type="compositionally biased region" description="Acidic residues" evidence="10">
    <location>
        <begin position="678"/>
        <end position="689"/>
    </location>
</feature>
<dbReference type="InterPro" id="IPR019734">
    <property type="entry name" value="TPR_rpt"/>
</dbReference>
<keyword evidence="4 9" id="KW-0802">TPR repeat</keyword>
<reference evidence="11 12" key="1">
    <citation type="journal article" date="2018" name="Nat. Ecol. Evol.">
        <title>Shark genomes provide insights into elasmobranch evolution and the origin of vertebrates.</title>
        <authorList>
            <person name="Hara Y"/>
            <person name="Yamaguchi K"/>
            <person name="Onimaru K"/>
            <person name="Kadota M"/>
            <person name="Koyanagi M"/>
            <person name="Keeley SD"/>
            <person name="Tatsumi K"/>
            <person name="Tanaka K"/>
            <person name="Motone F"/>
            <person name="Kageyama Y"/>
            <person name="Nozu R"/>
            <person name="Adachi N"/>
            <person name="Nishimura O"/>
            <person name="Nakagawa R"/>
            <person name="Tanegashima C"/>
            <person name="Kiyatake I"/>
            <person name="Matsumoto R"/>
            <person name="Murakumo K"/>
            <person name="Nishida K"/>
            <person name="Terakita A"/>
            <person name="Kuratani S"/>
            <person name="Sato K"/>
            <person name="Hyodo S Kuraku.S."/>
        </authorList>
    </citation>
    <scope>NUCLEOTIDE SEQUENCE [LARGE SCALE GENOMIC DNA]</scope>
</reference>
<dbReference type="OMA" id="ITETEGM"/>
<dbReference type="PANTHER" id="PTHR23040">
    <property type="match status" value="1"/>
</dbReference>
<evidence type="ECO:0000313" key="11">
    <source>
        <dbReference type="EMBL" id="GCB71121.1"/>
    </source>
</evidence>
<feature type="compositionally biased region" description="Polar residues" evidence="10">
    <location>
        <begin position="624"/>
        <end position="656"/>
    </location>
</feature>
<keyword evidence="12" id="KW-1185">Reference proteome</keyword>
<organism evidence="11 12">
    <name type="scientific">Scyliorhinus torazame</name>
    <name type="common">Cloudy catshark</name>
    <name type="synonym">Catulus torazame</name>
    <dbReference type="NCBI Taxonomy" id="75743"/>
    <lineage>
        <taxon>Eukaryota</taxon>
        <taxon>Metazoa</taxon>
        <taxon>Chordata</taxon>
        <taxon>Craniata</taxon>
        <taxon>Vertebrata</taxon>
        <taxon>Chondrichthyes</taxon>
        <taxon>Elasmobranchii</taxon>
        <taxon>Galeomorphii</taxon>
        <taxon>Galeoidea</taxon>
        <taxon>Carcharhiniformes</taxon>
        <taxon>Scyliorhinidae</taxon>
        <taxon>Scyliorhinus</taxon>
    </lineage>
</organism>
<feature type="compositionally biased region" description="Acidic residues" evidence="10">
    <location>
        <begin position="699"/>
        <end position="710"/>
    </location>
</feature>
<proteinExistence type="predicted"/>
<keyword evidence="3" id="KW-0677">Repeat</keyword>
<dbReference type="Proteomes" id="UP000288216">
    <property type="component" value="Unassembled WGS sequence"/>
</dbReference>
<dbReference type="FunFam" id="1.25.40.10:FF:000795">
    <property type="entry name" value="Tetratricopeptide repeat protein 25"/>
    <property type="match status" value="1"/>
</dbReference>
<dbReference type="PANTHER" id="PTHR23040:SF1">
    <property type="entry name" value="OUTER DYNEIN ARM-DOCKING COMPLEX SUBUNIT 4"/>
    <property type="match status" value="1"/>
</dbReference>
<dbReference type="PROSITE" id="PS50005">
    <property type="entry name" value="TPR"/>
    <property type="match status" value="1"/>
</dbReference>
<evidence type="ECO:0000256" key="4">
    <source>
        <dbReference type="ARBA" id="ARBA00022803"/>
    </source>
</evidence>
<accession>A0A401PDC6</accession>
<name>A0A401PDC6_SCYTO</name>
<feature type="compositionally biased region" description="Polar residues" evidence="10">
    <location>
        <begin position="601"/>
        <end position="614"/>
    </location>
</feature>